<dbReference type="CDD" id="cd02930">
    <property type="entry name" value="DCR_FMN"/>
    <property type="match status" value="1"/>
</dbReference>
<keyword evidence="7" id="KW-0560">Oxidoreductase</keyword>
<evidence type="ECO:0000256" key="9">
    <source>
        <dbReference type="ARBA" id="ARBA00023014"/>
    </source>
</evidence>
<evidence type="ECO:0000256" key="6">
    <source>
        <dbReference type="ARBA" id="ARBA00022723"/>
    </source>
</evidence>
<dbReference type="InterPro" id="IPR001155">
    <property type="entry name" value="OxRdtase_FMN_N"/>
</dbReference>
<evidence type="ECO:0000256" key="3">
    <source>
        <dbReference type="ARBA" id="ARBA00011048"/>
    </source>
</evidence>
<sequence>MSTPFPHLLAPLDLGFVTLKNRVLMGSMHLGLEEAPHGFERMAAFYAERARGGVGLIVTGGIAPNDDGVVFAGGAKLTNDHEVAEHRIITDAVHAEGGRIAMQILHTGRYSYQPNLVSASPVKAPINPFTPKALSHDDIVRTIGDFARCAGLAQQAGYDGVEVMGSEGYLLNQFIAARTNHRTDDWGGSFEKRIRLPIEVIRAIREAVGPNFIIIYRLSMLDLVEGGSTLDEVVKLGQAIEAAGATIINTGIGWHEARIPTIATKVPRAAFAWVTKNLKGKVNIPLVTTNRINTPEVAEQVLADGCADMVSMARPFLADAEFVKKAAENRSADINTCIGCNQACLDQTFQLKITSCLVNPRACHETEIVIEPTTVRKRIAVVGAGPAGMSLAVTAAERGHEVHLFDEHSQVGGQFNIAKTIPGKEEFHETIRYFERQLEQKKVHVHLNTRATPTLLKDGGYDEVVLATGVVPRKLDIPGADHPKVLGYLDVLRERKPVGKTVAVIGAGGIGFDTSEYLTHEGVSASVDLEKFNREWGIDPSYKNVGGLTTEHVEEPPRQVVLLQRKASKVGSGLGKTTGWIHREGLVKKKVQMVPGVQYKRVDDEGLHIEVGGEPQTLKVDHVVVCAGQEPRRDLQGDLEAMGLKVTLIGGADVAAELDARRAINQGVRLGAVI</sequence>
<dbReference type="RefSeq" id="WP_256764578.1">
    <property type="nucleotide sequence ID" value="NZ_JANIGO010000003.1"/>
</dbReference>
<evidence type="ECO:0000313" key="13">
    <source>
        <dbReference type="Proteomes" id="UP001204142"/>
    </source>
</evidence>
<dbReference type="InterPro" id="IPR013785">
    <property type="entry name" value="Aldolase_TIM"/>
</dbReference>
<gene>
    <name evidence="12" type="ORF">NQT62_10110</name>
</gene>
<evidence type="ECO:0000256" key="2">
    <source>
        <dbReference type="ARBA" id="ARBA00001966"/>
    </source>
</evidence>
<keyword evidence="9" id="KW-0411">Iron-sulfur</keyword>
<dbReference type="InterPro" id="IPR036188">
    <property type="entry name" value="FAD/NAD-bd_sf"/>
</dbReference>
<dbReference type="Gene3D" id="3.40.50.720">
    <property type="entry name" value="NAD(P)-binding Rossmann-like Domain"/>
    <property type="match status" value="1"/>
</dbReference>
<keyword evidence="5" id="KW-0288">FMN</keyword>
<dbReference type="Gene3D" id="3.20.20.70">
    <property type="entry name" value="Aldolase class I"/>
    <property type="match status" value="1"/>
</dbReference>
<organism evidence="12 13">
    <name type="scientific">Limnobacter humi</name>
    <dbReference type="NCBI Taxonomy" id="1778671"/>
    <lineage>
        <taxon>Bacteria</taxon>
        <taxon>Pseudomonadati</taxon>
        <taxon>Pseudomonadota</taxon>
        <taxon>Betaproteobacteria</taxon>
        <taxon>Burkholderiales</taxon>
        <taxon>Burkholderiaceae</taxon>
        <taxon>Limnobacter</taxon>
    </lineage>
</organism>
<feature type="domain" description="NADH:flavin oxidoreductase/NADH oxidase N-terminal" evidence="10">
    <location>
        <begin position="8"/>
        <end position="331"/>
    </location>
</feature>
<comment type="similarity">
    <text evidence="3">In the N-terminal section; belongs to the NADH:flavin oxidoreductase/NADH oxidase family.</text>
</comment>
<evidence type="ECO:0000256" key="7">
    <source>
        <dbReference type="ARBA" id="ARBA00023002"/>
    </source>
</evidence>
<evidence type="ECO:0000259" key="10">
    <source>
        <dbReference type="Pfam" id="PF00724"/>
    </source>
</evidence>
<dbReference type="Proteomes" id="UP001204142">
    <property type="component" value="Unassembled WGS sequence"/>
</dbReference>
<dbReference type="SUPFAM" id="SSF51971">
    <property type="entry name" value="Nucleotide-binding domain"/>
    <property type="match status" value="1"/>
</dbReference>
<comment type="cofactor">
    <cofactor evidence="2">
        <name>[4Fe-4S] cluster</name>
        <dbReference type="ChEBI" id="CHEBI:49883"/>
    </cofactor>
</comment>
<comment type="caution">
    <text evidence="12">The sequence shown here is derived from an EMBL/GenBank/DDBJ whole genome shotgun (WGS) entry which is preliminary data.</text>
</comment>
<evidence type="ECO:0000313" key="12">
    <source>
        <dbReference type="EMBL" id="MCQ8896785.1"/>
    </source>
</evidence>
<evidence type="ECO:0000256" key="8">
    <source>
        <dbReference type="ARBA" id="ARBA00023004"/>
    </source>
</evidence>
<feature type="domain" description="FAD/NAD(P)-binding" evidence="11">
    <location>
        <begin position="378"/>
        <end position="655"/>
    </location>
</feature>
<dbReference type="Pfam" id="PF07992">
    <property type="entry name" value="Pyr_redox_2"/>
    <property type="match status" value="1"/>
</dbReference>
<evidence type="ECO:0000256" key="1">
    <source>
        <dbReference type="ARBA" id="ARBA00001917"/>
    </source>
</evidence>
<evidence type="ECO:0000256" key="5">
    <source>
        <dbReference type="ARBA" id="ARBA00022643"/>
    </source>
</evidence>
<dbReference type="Pfam" id="PF00724">
    <property type="entry name" value="Oxidored_FMN"/>
    <property type="match status" value="1"/>
</dbReference>
<keyword evidence="8" id="KW-0408">Iron</keyword>
<comment type="cofactor">
    <cofactor evidence="1">
        <name>FMN</name>
        <dbReference type="ChEBI" id="CHEBI:58210"/>
    </cofactor>
</comment>
<dbReference type="PRINTS" id="PR00368">
    <property type="entry name" value="FADPNR"/>
</dbReference>
<keyword evidence="13" id="KW-1185">Reference proteome</keyword>
<dbReference type="InterPro" id="IPR051793">
    <property type="entry name" value="NADH:flavin_oxidoreductase"/>
</dbReference>
<protein>
    <submittedName>
        <fullName evidence="12">FAD-dependent oxidoreductase</fullName>
    </submittedName>
</protein>
<keyword evidence="6" id="KW-0479">Metal-binding</keyword>
<proteinExistence type="inferred from homology"/>
<dbReference type="PANTHER" id="PTHR42917:SF2">
    <property type="entry name" value="2,4-DIENOYL-COA REDUCTASE [(2E)-ENOYL-COA-PRODUCING]"/>
    <property type="match status" value="1"/>
</dbReference>
<keyword evidence="4" id="KW-0285">Flavoprotein</keyword>
<name>A0ABT1WGY9_9BURK</name>
<dbReference type="SUPFAM" id="SSF51905">
    <property type="entry name" value="FAD/NAD(P)-binding domain"/>
    <property type="match status" value="1"/>
</dbReference>
<dbReference type="PRINTS" id="PR00469">
    <property type="entry name" value="PNDRDTASEII"/>
</dbReference>
<reference evidence="12 13" key="1">
    <citation type="submission" date="2022-07" db="EMBL/GenBank/DDBJ databases">
        <authorList>
            <person name="Xamxidin M."/>
            <person name="Wu M."/>
        </authorList>
    </citation>
    <scope>NUCLEOTIDE SEQUENCE [LARGE SCALE GENOMIC DNA]</scope>
    <source>
        <strain evidence="12 13">NBRC 111650</strain>
    </source>
</reference>
<evidence type="ECO:0000259" key="11">
    <source>
        <dbReference type="Pfam" id="PF07992"/>
    </source>
</evidence>
<dbReference type="EMBL" id="JANIGO010000003">
    <property type="protein sequence ID" value="MCQ8896785.1"/>
    <property type="molecule type" value="Genomic_DNA"/>
</dbReference>
<dbReference type="SUPFAM" id="SSF51395">
    <property type="entry name" value="FMN-linked oxidoreductases"/>
    <property type="match status" value="1"/>
</dbReference>
<dbReference type="PANTHER" id="PTHR42917">
    <property type="entry name" value="2,4-DIENOYL-COA REDUCTASE"/>
    <property type="match status" value="1"/>
</dbReference>
<dbReference type="Gene3D" id="3.50.50.60">
    <property type="entry name" value="FAD/NAD(P)-binding domain"/>
    <property type="match status" value="1"/>
</dbReference>
<accession>A0ABT1WGY9</accession>
<dbReference type="InterPro" id="IPR023753">
    <property type="entry name" value="FAD/NAD-binding_dom"/>
</dbReference>
<evidence type="ECO:0000256" key="4">
    <source>
        <dbReference type="ARBA" id="ARBA00022630"/>
    </source>
</evidence>